<feature type="domain" description="N-acetyltransferase" evidence="3">
    <location>
        <begin position="1"/>
        <end position="147"/>
    </location>
</feature>
<dbReference type="InterPro" id="IPR050680">
    <property type="entry name" value="YpeA/RimI_acetyltransf"/>
</dbReference>
<organism evidence="4 5">
    <name type="scientific">Agarivorans albus MKT 106</name>
    <dbReference type="NCBI Taxonomy" id="1331007"/>
    <lineage>
        <taxon>Bacteria</taxon>
        <taxon>Pseudomonadati</taxon>
        <taxon>Pseudomonadota</taxon>
        <taxon>Gammaproteobacteria</taxon>
        <taxon>Alteromonadales</taxon>
        <taxon>Alteromonadaceae</taxon>
        <taxon>Agarivorans</taxon>
    </lineage>
</organism>
<name>R9PF01_AGAAL</name>
<protein>
    <submittedName>
        <fullName evidence="4">GCN5-related N-acetyltransferase</fullName>
    </submittedName>
</protein>
<proteinExistence type="predicted"/>
<accession>R9PF01</accession>
<evidence type="ECO:0000256" key="1">
    <source>
        <dbReference type="ARBA" id="ARBA00022679"/>
    </source>
</evidence>
<evidence type="ECO:0000259" key="3">
    <source>
        <dbReference type="PROSITE" id="PS51186"/>
    </source>
</evidence>
<keyword evidence="5" id="KW-1185">Reference proteome</keyword>
<evidence type="ECO:0000313" key="5">
    <source>
        <dbReference type="Proteomes" id="UP000014461"/>
    </source>
</evidence>
<evidence type="ECO:0000256" key="2">
    <source>
        <dbReference type="ARBA" id="ARBA00023315"/>
    </source>
</evidence>
<dbReference type="PANTHER" id="PTHR43420">
    <property type="entry name" value="ACETYLTRANSFERASE"/>
    <property type="match status" value="1"/>
</dbReference>
<dbReference type="SUPFAM" id="SSF55729">
    <property type="entry name" value="Acyl-CoA N-acyltransferases (Nat)"/>
    <property type="match status" value="1"/>
</dbReference>
<dbReference type="OrthoDB" id="336415at2"/>
<gene>
    <name evidence="4" type="ORF">AALB_0034</name>
</gene>
<dbReference type="AlphaFoldDB" id="R9PF01"/>
<keyword evidence="1 4" id="KW-0808">Transferase</keyword>
<dbReference type="PROSITE" id="PS51186">
    <property type="entry name" value="GNAT"/>
    <property type="match status" value="1"/>
</dbReference>
<dbReference type="CDD" id="cd04301">
    <property type="entry name" value="NAT_SF"/>
    <property type="match status" value="1"/>
</dbReference>
<dbReference type="Pfam" id="PF13673">
    <property type="entry name" value="Acetyltransf_10"/>
    <property type="match status" value="1"/>
</dbReference>
<dbReference type="RefSeq" id="WP_016399722.1">
    <property type="nucleotide sequence ID" value="NZ_BARX01000001.1"/>
</dbReference>
<dbReference type="PANTHER" id="PTHR43420:SF51">
    <property type="entry name" value="PEPTIDYL-LYSINE N-ACETYLTRANSFERASE YIAC"/>
    <property type="match status" value="1"/>
</dbReference>
<dbReference type="EMBL" id="BARX01000001">
    <property type="protein sequence ID" value="GAC99953.1"/>
    <property type="molecule type" value="Genomic_DNA"/>
</dbReference>
<dbReference type="STRING" id="1331007.AALB_0034"/>
<dbReference type="Proteomes" id="UP000014461">
    <property type="component" value="Unassembled WGS sequence"/>
</dbReference>
<dbReference type="GO" id="GO:0016747">
    <property type="term" value="F:acyltransferase activity, transferring groups other than amino-acyl groups"/>
    <property type="evidence" value="ECO:0007669"/>
    <property type="project" value="InterPro"/>
</dbReference>
<evidence type="ECO:0000313" key="4">
    <source>
        <dbReference type="EMBL" id="GAC99953.1"/>
    </source>
</evidence>
<dbReference type="InterPro" id="IPR016181">
    <property type="entry name" value="Acyl_CoA_acyltransferase"/>
</dbReference>
<reference evidence="4" key="1">
    <citation type="journal article" date="2013" name="Genome Announc.">
        <title>Draft Genome Sequence of Agarivorans albus Strain MKT 106T, an Agarolytic Marine Bacterium.</title>
        <authorList>
            <person name="Yasuike M."/>
            <person name="Nakamura Y."/>
            <person name="Kai W."/>
            <person name="Fujiwara A."/>
            <person name="Fukui Y."/>
            <person name="Satomi M."/>
            <person name="Sano M."/>
        </authorList>
    </citation>
    <scope>NUCLEOTIDE SEQUENCE [LARGE SCALE GENOMIC DNA]</scope>
</reference>
<sequence length="150" mass="17019">MQIRDYQHSDLNSIINIYNLSKLDELRFEQNTFSLLPLTQDQQRFASLKQSTIFVYQTDKVVAYGAHQGSVISALFVHPDARGKGFGKQLLEHLLNNINDTTCLYVAKSNWPAKALYQDYGFIVSDTFQTSYNGVAVIANEMLRSVKPHA</sequence>
<comment type="caution">
    <text evidence="4">The sequence shown here is derived from an EMBL/GenBank/DDBJ whole genome shotgun (WGS) entry which is preliminary data.</text>
</comment>
<dbReference type="InterPro" id="IPR000182">
    <property type="entry name" value="GNAT_dom"/>
</dbReference>
<keyword evidence="2" id="KW-0012">Acyltransferase</keyword>
<dbReference type="Gene3D" id="3.40.630.30">
    <property type="match status" value="1"/>
</dbReference>